<organism evidence="1 2">
    <name type="scientific">Anditalea andensis</name>
    <dbReference type="NCBI Taxonomy" id="1048983"/>
    <lineage>
        <taxon>Bacteria</taxon>
        <taxon>Pseudomonadati</taxon>
        <taxon>Bacteroidota</taxon>
        <taxon>Cytophagia</taxon>
        <taxon>Cytophagales</taxon>
        <taxon>Cytophagaceae</taxon>
        <taxon>Anditalea</taxon>
    </lineage>
</organism>
<dbReference type="SUPFAM" id="SSF55729">
    <property type="entry name" value="Acyl-CoA N-acyltransferases (Nat)"/>
    <property type="match status" value="1"/>
</dbReference>
<dbReference type="RefSeq" id="WP_035079496.1">
    <property type="nucleotide sequence ID" value="NZ_JMIH01000039.1"/>
</dbReference>
<accession>A0A074KPC7</accession>
<evidence type="ECO:0000313" key="1">
    <source>
        <dbReference type="EMBL" id="KEO71801.1"/>
    </source>
</evidence>
<name>A0A074KPC7_9BACT</name>
<dbReference type="Gene3D" id="3.40.630.30">
    <property type="match status" value="1"/>
</dbReference>
<dbReference type="InterPro" id="IPR016181">
    <property type="entry name" value="Acyl_CoA_acyltransferase"/>
</dbReference>
<dbReference type="STRING" id="1048983.EL17_21710"/>
<comment type="caution">
    <text evidence="1">The sequence shown here is derived from an EMBL/GenBank/DDBJ whole genome shotgun (WGS) entry which is preliminary data.</text>
</comment>
<reference evidence="1 2" key="1">
    <citation type="submission" date="2014-04" db="EMBL/GenBank/DDBJ databases">
        <title>Characterization and application of a salt tolerant electro-active bacterium.</title>
        <authorList>
            <person name="Yang L."/>
            <person name="Wei S."/>
            <person name="Tay Q.X.M."/>
        </authorList>
    </citation>
    <scope>NUCLEOTIDE SEQUENCE [LARGE SCALE GENOMIC DNA]</scope>
    <source>
        <strain evidence="1 2">LY1</strain>
    </source>
</reference>
<protein>
    <recommendedName>
        <fullName evidence="3">N-acetyltransferase domain-containing protein</fullName>
    </recommendedName>
</protein>
<evidence type="ECO:0000313" key="2">
    <source>
        <dbReference type="Proteomes" id="UP000027821"/>
    </source>
</evidence>
<dbReference type="AlphaFoldDB" id="A0A074KPC7"/>
<dbReference type="eggNOG" id="ENOG5032U26">
    <property type="taxonomic scope" value="Bacteria"/>
</dbReference>
<dbReference type="Proteomes" id="UP000027821">
    <property type="component" value="Unassembled WGS sequence"/>
</dbReference>
<dbReference type="EMBL" id="JMIH01000039">
    <property type="protein sequence ID" value="KEO71801.1"/>
    <property type="molecule type" value="Genomic_DNA"/>
</dbReference>
<dbReference type="OrthoDB" id="1433019at2"/>
<proteinExistence type="predicted"/>
<sequence>MKALQETETLTFTISKLFNHKLLTPISSYVNWKLDNEHWDDYNELYHVTKLILLLQKDPEVWFDTHNIVKNNTIVGVLLIVGGKVSKLENKYEIDNEEQSLLLKYFHLVEKGKGIGTHWIKNVIIPHYKNQGFNRIYVNSSHEKSFSFYQKFGKLVTTYEQISDNLIYKRNGECFKIDI</sequence>
<keyword evidence="2" id="KW-1185">Reference proteome</keyword>
<gene>
    <name evidence="1" type="ORF">EL17_21710</name>
</gene>
<evidence type="ECO:0008006" key="3">
    <source>
        <dbReference type="Google" id="ProtNLM"/>
    </source>
</evidence>